<gene>
    <name evidence="2" type="ORF">EAT49_10710</name>
</gene>
<proteinExistence type="predicted"/>
<feature type="chain" id="PRO_5018142921" description="Porin" evidence="1">
    <location>
        <begin position="23"/>
        <end position="244"/>
    </location>
</feature>
<evidence type="ECO:0000313" key="2">
    <source>
        <dbReference type="EMBL" id="ROU02778.1"/>
    </source>
</evidence>
<evidence type="ECO:0000313" key="3">
    <source>
        <dbReference type="Proteomes" id="UP000268016"/>
    </source>
</evidence>
<feature type="signal peptide" evidence="1">
    <location>
        <begin position="1"/>
        <end position="22"/>
    </location>
</feature>
<name>A0A3N2R5U7_9RHOB</name>
<evidence type="ECO:0008006" key="4">
    <source>
        <dbReference type="Google" id="ProtNLM"/>
    </source>
</evidence>
<dbReference type="Proteomes" id="UP000268016">
    <property type="component" value="Unassembled WGS sequence"/>
</dbReference>
<accession>A0A3N2R5U7</accession>
<keyword evidence="3" id="KW-1185">Reference proteome</keyword>
<keyword evidence="1" id="KW-0732">Signal</keyword>
<dbReference type="RefSeq" id="WP_123642301.1">
    <property type="nucleotide sequence ID" value="NZ_ML119084.1"/>
</dbReference>
<comment type="caution">
    <text evidence="2">The sequence shown here is derived from an EMBL/GenBank/DDBJ whole genome shotgun (WGS) entry which is preliminary data.</text>
</comment>
<evidence type="ECO:0000256" key="1">
    <source>
        <dbReference type="SAM" id="SignalP"/>
    </source>
</evidence>
<dbReference type="EMBL" id="RDRB01000004">
    <property type="protein sequence ID" value="ROU02778.1"/>
    <property type="molecule type" value="Genomic_DNA"/>
</dbReference>
<sequence length="244" mass="24841">MTRRLFAVLIAAGTGVASPALAVDVTGGSVTLSYSGLVEEVTNRDGDRADAERRSLSGSAEVELGRIFAVQGDLAFHGYGLDDAGGQSLALHGIVHAMPELSIGLFAGIESLDGRDADFAGIEAVYDFAQGTAEAFYASGQYGGSDGHAMGISGEYYANHWLSFTASAASADFGGRLEVGRAAVGARVALGAVDLTAEYGRADVGFGRFGDDGAFASLGATYTFGFKGGATFEGRSLGALLPGL</sequence>
<dbReference type="OrthoDB" id="7686946at2"/>
<protein>
    <recommendedName>
        <fullName evidence="4">Porin</fullName>
    </recommendedName>
</protein>
<organism evidence="2 3">
    <name type="scientific">Histidinibacterium lentulum</name>
    <dbReference type="NCBI Taxonomy" id="2480588"/>
    <lineage>
        <taxon>Bacteria</taxon>
        <taxon>Pseudomonadati</taxon>
        <taxon>Pseudomonadota</taxon>
        <taxon>Alphaproteobacteria</taxon>
        <taxon>Rhodobacterales</taxon>
        <taxon>Paracoccaceae</taxon>
        <taxon>Histidinibacterium</taxon>
    </lineage>
</organism>
<reference evidence="2 3" key="1">
    <citation type="submission" date="2018-10" db="EMBL/GenBank/DDBJ databases">
        <title>Histidinibacterium lentulum gen. nov., sp. nov., a marine bacterium from the culture broth of Picochlorum sp. 122.</title>
        <authorList>
            <person name="Wang G."/>
        </authorList>
    </citation>
    <scope>NUCLEOTIDE SEQUENCE [LARGE SCALE GENOMIC DNA]</scope>
    <source>
        <strain evidence="2 3">B17</strain>
    </source>
</reference>
<dbReference type="AlphaFoldDB" id="A0A3N2R5U7"/>